<dbReference type="InterPro" id="IPR010895">
    <property type="entry name" value="CHRD"/>
</dbReference>
<sequence>MTLITKSPAYARLSAATLLLAALSTGAAFAADIKVTLSGTNEVPPVTTSASGGGTIMVSNEGSVTGGVTTMGVAGTAAHIHEGAPGKNGPVIVPLVKEGDAYKVPAGAKLTEAQMASFKAGNLYINVHSAANPGGEIRGPLK</sequence>
<dbReference type="STRING" id="1860102.ACCAA_130211"/>
<keyword evidence="1" id="KW-0732">Signal</keyword>
<feature type="domain" description="CHRD" evidence="2">
    <location>
        <begin position="29"/>
        <end position="142"/>
    </location>
</feature>
<evidence type="ECO:0000313" key="4">
    <source>
        <dbReference type="Proteomes" id="UP000199169"/>
    </source>
</evidence>
<keyword evidence="4" id="KW-1185">Reference proteome</keyword>
<dbReference type="PROSITE" id="PS50933">
    <property type="entry name" value="CHRD"/>
    <property type="match status" value="1"/>
</dbReference>
<gene>
    <name evidence="3" type="ORF">ACCAA_130211</name>
</gene>
<evidence type="ECO:0000259" key="2">
    <source>
        <dbReference type="PROSITE" id="PS50933"/>
    </source>
</evidence>
<dbReference type="SMART" id="SM00754">
    <property type="entry name" value="CHRD"/>
    <property type="match status" value="1"/>
</dbReference>
<feature type="chain" id="PRO_5008381449" description="CHRD domain-containing protein" evidence="1">
    <location>
        <begin position="31"/>
        <end position="142"/>
    </location>
</feature>
<evidence type="ECO:0000256" key="1">
    <source>
        <dbReference type="SAM" id="SignalP"/>
    </source>
</evidence>
<organism evidence="3 4">
    <name type="scientific">Candidatus Accumulibacter aalborgensis</name>
    <dbReference type="NCBI Taxonomy" id="1860102"/>
    <lineage>
        <taxon>Bacteria</taxon>
        <taxon>Pseudomonadati</taxon>
        <taxon>Pseudomonadota</taxon>
        <taxon>Betaproteobacteria</taxon>
        <taxon>Candidatus Accumulibacter</taxon>
    </lineage>
</organism>
<dbReference type="EMBL" id="FLQX01000035">
    <property type="protein sequence ID" value="SBT04309.1"/>
    <property type="molecule type" value="Genomic_DNA"/>
</dbReference>
<name>A0A1A8XGJ9_9PROT</name>
<dbReference type="AlphaFoldDB" id="A0A1A8XGJ9"/>
<protein>
    <recommendedName>
        <fullName evidence="2">CHRD domain-containing protein</fullName>
    </recommendedName>
</protein>
<dbReference type="Pfam" id="PF07452">
    <property type="entry name" value="CHRD"/>
    <property type="match status" value="1"/>
</dbReference>
<feature type="signal peptide" evidence="1">
    <location>
        <begin position="1"/>
        <end position="30"/>
    </location>
</feature>
<proteinExistence type="predicted"/>
<dbReference type="RefSeq" id="WP_186405948.1">
    <property type="nucleotide sequence ID" value="NZ_FLQX01000035.1"/>
</dbReference>
<accession>A0A1A8XGJ9</accession>
<evidence type="ECO:0000313" key="3">
    <source>
        <dbReference type="EMBL" id="SBT04309.1"/>
    </source>
</evidence>
<reference evidence="3 4" key="1">
    <citation type="submission" date="2016-06" db="EMBL/GenBank/DDBJ databases">
        <authorList>
            <person name="Kjaerup R.B."/>
            <person name="Dalgaard T.S."/>
            <person name="Juul-Madsen H.R."/>
        </authorList>
    </citation>
    <scope>NUCLEOTIDE SEQUENCE [LARGE SCALE GENOMIC DNA]</scope>
    <source>
        <strain evidence="3">3</strain>
    </source>
</reference>
<dbReference type="Proteomes" id="UP000199169">
    <property type="component" value="Unassembled WGS sequence"/>
</dbReference>